<dbReference type="Pfam" id="PF00589">
    <property type="entry name" value="Phage_integrase"/>
    <property type="match status" value="1"/>
</dbReference>
<name>A0A424YBL5_9FIRM</name>
<dbReference type="Proteomes" id="UP000285138">
    <property type="component" value="Unassembled WGS sequence"/>
</dbReference>
<dbReference type="PROSITE" id="PS51898">
    <property type="entry name" value="TYR_RECOMBINASE"/>
    <property type="match status" value="1"/>
</dbReference>
<gene>
    <name evidence="3" type="ORF">D5R97_07960</name>
</gene>
<accession>A0A424YBL5</accession>
<evidence type="ECO:0000313" key="4">
    <source>
        <dbReference type="Proteomes" id="UP000285138"/>
    </source>
</evidence>
<dbReference type="GO" id="GO:0015074">
    <property type="term" value="P:DNA integration"/>
    <property type="evidence" value="ECO:0007669"/>
    <property type="project" value="InterPro"/>
</dbReference>
<sequence>MEKEACRKAGILKPNLTLHKLRHTCLTLLLKEGVDLCTLKELAGHQTIRTTVVYTHVTQKEIREAVKKLPLD</sequence>
<dbReference type="InterPro" id="IPR013762">
    <property type="entry name" value="Integrase-like_cat_sf"/>
</dbReference>
<evidence type="ECO:0000259" key="2">
    <source>
        <dbReference type="PROSITE" id="PS51898"/>
    </source>
</evidence>
<dbReference type="InterPro" id="IPR002104">
    <property type="entry name" value="Integrase_catalytic"/>
</dbReference>
<dbReference type="SUPFAM" id="SSF56349">
    <property type="entry name" value="DNA breaking-rejoining enzymes"/>
    <property type="match status" value="1"/>
</dbReference>
<evidence type="ECO:0000256" key="1">
    <source>
        <dbReference type="ARBA" id="ARBA00023172"/>
    </source>
</evidence>
<dbReference type="GO" id="GO:0003677">
    <property type="term" value="F:DNA binding"/>
    <property type="evidence" value="ECO:0007669"/>
    <property type="project" value="InterPro"/>
</dbReference>
<feature type="domain" description="Tyr recombinase" evidence="2">
    <location>
        <begin position="1"/>
        <end position="67"/>
    </location>
</feature>
<reference evidence="3 4" key="1">
    <citation type="submission" date="2018-08" db="EMBL/GenBank/DDBJ databases">
        <title>The metabolism and importance of syntrophic acetate oxidation coupled to methane or sulfide production in haloalkaline environments.</title>
        <authorList>
            <person name="Timmers P.H.A."/>
            <person name="Vavourakis C.D."/>
            <person name="Sorokin D.Y."/>
            <person name="Sinninghe Damste J.S."/>
            <person name="Muyzer G."/>
            <person name="Stams A.J.M."/>
            <person name="Plugge C.M."/>
        </authorList>
    </citation>
    <scope>NUCLEOTIDE SEQUENCE [LARGE SCALE GENOMIC DNA]</scope>
    <source>
        <strain evidence="3">MSAO_Bac1</strain>
    </source>
</reference>
<dbReference type="AlphaFoldDB" id="A0A424YBL5"/>
<comment type="caution">
    <text evidence="3">The sequence shown here is derived from an EMBL/GenBank/DDBJ whole genome shotgun (WGS) entry which is preliminary data.</text>
</comment>
<evidence type="ECO:0000313" key="3">
    <source>
        <dbReference type="EMBL" id="RQD74323.1"/>
    </source>
</evidence>
<dbReference type="InterPro" id="IPR011010">
    <property type="entry name" value="DNA_brk_join_enz"/>
</dbReference>
<protein>
    <recommendedName>
        <fullName evidence="2">Tyr recombinase domain-containing protein</fullName>
    </recommendedName>
</protein>
<keyword evidence="1" id="KW-0233">DNA recombination</keyword>
<dbReference type="EMBL" id="QZAA01000210">
    <property type="protein sequence ID" value="RQD74323.1"/>
    <property type="molecule type" value="Genomic_DNA"/>
</dbReference>
<dbReference type="Gene3D" id="1.10.443.10">
    <property type="entry name" value="Intergrase catalytic core"/>
    <property type="match status" value="1"/>
</dbReference>
<organism evidence="3 4">
    <name type="scientific">Candidatus Syntrophonatronum acetioxidans</name>
    <dbReference type="NCBI Taxonomy" id="1795816"/>
    <lineage>
        <taxon>Bacteria</taxon>
        <taxon>Bacillati</taxon>
        <taxon>Bacillota</taxon>
        <taxon>Clostridia</taxon>
        <taxon>Eubacteriales</taxon>
        <taxon>Syntrophomonadaceae</taxon>
        <taxon>Candidatus Syntrophonatronum</taxon>
    </lineage>
</organism>
<proteinExistence type="predicted"/>
<dbReference type="GO" id="GO:0006310">
    <property type="term" value="P:DNA recombination"/>
    <property type="evidence" value="ECO:0007669"/>
    <property type="project" value="UniProtKB-KW"/>
</dbReference>